<feature type="compositionally biased region" description="Low complexity" evidence="1">
    <location>
        <begin position="344"/>
        <end position="355"/>
    </location>
</feature>
<sequence length="383" mass="40908">MQIELPPKRIQVRPGALATFNETFLVFNEHVFKRPSKGMESAVVAGVLPAYLPHDVRKWVQDSSRPTTATAEPRRPRNRSRAPSFSVPDDKDKDAAKGDEFPVFGSSYRFQFQDLPDRAHKLTTCAPLPNRKPYDSYNWSQGKPDLTTYQDDFWKPFASASARTTPARERPGSSPEKARAKGTAAADAEEGATSVVEAAADSLSAGPPSHAATHGPEPPTDGPCRTARAPHRGRPTGTSDAAGAAPRPPKAPKAANRLLDPPKRRLSTQPWYDIPQQTSVQVVSHKSSAQGVMPRPPQLLKLHTAPGNRAGISSVQPPVVSARQNPPGFVRLAPRPPIPQAVDTAPTKAAAAPGKYSVGKGSGAQPLPTPSYVPVKLSGGADL</sequence>
<accession>A0A7S4G131</accession>
<gene>
    <name evidence="2" type="ORF">EGYM00163_LOCUS32946</name>
</gene>
<feature type="region of interest" description="Disordered" evidence="1">
    <location>
        <begin position="159"/>
        <end position="383"/>
    </location>
</feature>
<feature type="compositionally biased region" description="Basic and acidic residues" evidence="1">
    <location>
        <begin position="166"/>
        <end position="179"/>
    </location>
</feature>
<feature type="compositionally biased region" description="Polar residues" evidence="1">
    <location>
        <begin position="267"/>
        <end position="290"/>
    </location>
</feature>
<feature type="compositionally biased region" description="Polar residues" evidence="1">
    <location>
        <begin position="61"/>
        <end position="70"/>
    </location>
</feature>
<feature type="compositionally biased region" description="Basic and acidic residues" evidence="1">
    <location>
        <begin position="88"/>
        <end position="100"/>
    </location>
</feature>
<name>A0A7S4G131_9EUGL</name>
<organism evidence="2">
    <name type="scientific">Eutreptiella gymnastica</name>
    <dbReference type="NCBI Taxonomy" id="73025"/>
    <lineage>
        <taxon>Eukaryota</taxon>
        <taxon>Discoba</taxon>
        <taxon>Euglenozoa</taxon>
        <taxon>Euglenida</taxon>
        <taxon>Spirocuta</taxon>
        <taxon>Euglenophyceae</taxon>
        <taxon>Eutreptiales</taxon>
        <taxon>Eutreptiaceae</taxon>
        <taxon>Eutreptiella</taxon>
    </lineage>
</organism>
<evidence type="ECO:0000313" key="2">
    <source>
        <dbReference type="EMBL" id="CAE0821771.1"/>
    </source>
</evidence>
<reference evidence="2" key="1">
    <citation type="submission" date="2021-01" db="EMBL/GenBank/DDBJ databases">
        <authorList>
            <person name="Corre E."/>
            <person name="Pelletier E."/>
            <person name="Niang G."/>
            <person name="Scheremetjew M."/>
            <person name="Finn R."/>
            <person name="Kale V."/>
            <person name="Holt S."/>
            <person name="Cochrane G."/>
            <person name="Meng A."/>
            <person name="Brown T."/>
            <person name="Cohen L."/>
        </authorList>
    </citation>
    <scope>NUCLEOTIDE SEQUENCE</scope>
    <source>
        <strain evidence="2">CCMP1594</strain>
    </source>
</reference>
<dbReference type="EMBL" id="HBJA01095068">
    <property type="protein sequence ID" value="CAE0821771.1"/>
    <property type="molecule type" value="Transcribed_RNA"/>
</dbReference>
<evidence type="ECO:0000256" key="1">
    <source>
        <dbReference type="SAM" id="MobiDB-lite"/>
    </source>
</evidence>
<protein>
    <submittedName>
        <fullName evidence="2">Uncharacterized protein</fullName>
    </submittedName>
</protein>
<feature type="region of interest" description="Disordered" evidence="1">
    <location>
        <begin position="59"/>
        <end position="100"/>
    </location>
</feature>
<proteinExistence type="predicted"/>
<dbReference type="AlphaFoldDB" id="A0A7S4G131"/>